<dbReference type="AlphaFoldDB" id="B2A8Q5"/>
<dbReference type="OrthoDB" id="1957237at2"/>
<dbReference type="SUPFAM" id="SSF50118">
    <property type="entry name" value="Cell growth inhibitor/plasmid maintenance toxic component"/>
    <property type="match status" value="1"/>
</dbReference>
<evidence type="ECO:0000256" key="2">
    <source>
        <dbReference type="ARBA" id="ARBA00022649"/>
    </source>
</evidence>
<comment type="similarity">
    <text evidence="1">Belongs to the PemK/MazF family.</text>
</comment>
<dbReference type="eggNOG" id="COG2337">
    <property type="taxonomic scope" value="Bacteria"/>
</dbReference>
<dbReference type="Pfam" id="PF02452">
    <property type="entry name" value="PemK_toxin"/>
    <property type="match status" value="1"/>
</dbReference>
<evidence type="ECO:0000256" key="1">
    <source>
        <dbReference type="ARBA" id="ARBA00007521"/>
    </source>
</evidence>
<gene>
    <name evidence="3" type="ordered locus">Nther_2959</name>
</gene>
<dbReference type="InterPro" id="IPR011067">
    <property type="entry name" value="Plasmid_toxin/cell-grow_inhib"/>
</dbReference>
<dbReference type="Gene3D" id="2.30.30.110">
    <property type="match status" value="1"/>
</dbReference>
<sequence length="186" mass="21351">MLNKRLRQALDHLGKTIQNYFNAKKRDNLIKWINTWAGYLKIDDENPTRIKYKAGDIITVELGFNVGRELGGRHPAVVIEDNPKSSKTVMVVPLSSLKKEKNISDIHPNNIYLGELKRFNEITGKEPGTESIAVINQMRTISKLRIIKPKSGSDPRVLLEPEELRKIYEKIKEKYTSKGLNRKLDN</sequence>
<keyword evidence="2" id="KW-1277">Toxin-antitoxin system</keyword>
<proteinExistence type="inferred from homology"/>
<dbReference type="InParanoid" id="B2A8Q5"/>
<protein>
    <recommendedName>
        <fullName evidence="5">Transcriptional modulator of MazE/toxin, MazF</fullName>
    </recommendedName>
</protein>
<organism evidence="3 4">
    <name type="scientific">Natranaerobius thermophilus (strain ATCC BAA-1301 / DSM 18059 / JW/NM-WN-LF)</name>
    <dbReference type="NCBI Taxonomy" id="457570"/>
    <lineage>
        <taxon>Bacteria</taxon>
        <taxon>Bacillati</taxon>
        <taxon>Bacillota</taxon>
        <taxon>Clostridia</taxon>
        <taxon>Natranaerobiales</taxon>
        <taxon>Natranaerobiaceae</taxon>
        <taxon>Natranaerobius</taxon>
    </lineage>
</organism>
<reference evidence="3 4" key="1">
    <citation type="submission" date="2008-04" db="EMBL/GenBank/DDBJ databases">
        <title>Complete sequence of plasmid2 of Natranaerobius thermophilus JW/NM-WN-LF.</title>
        <authorList>
            <consortium name="US DOE Joint Genome Institute"/>
            <person name="Copeland A."/>
            <person name="Lucas S."/>
            <person name="Lapidus A."/>
            <person name="Glavina del Rio T."/>
            <person name="Dalin E."/>
            <person name="Tice H."/>
            <person name="Bruce D."/>
            <person name="Goodwin L."/>
            <person name="Pitluck S."/>
            <person name="Chertkov O."/>
            <person name="Brettin T."/>
            <person name="Detter J.C."/>
            <person name="Han C."/>
            <person name="Kuske C.R."/>
            <person name="Schmutz J."/>
            <person name="Larimer F."/>
            <person name="Land M."/>
            <person name="Hauser L."/>
            <person name="Kyrpides N."/>
            <person name="Lykidis A."/>
            <person name="Mesbah N.M."/>
            <person name="Wiegel J."/>
        </authorList>
    </citation>
    <scope>NUCLEOTIDE SEQUENCE [LARGE SCALE GENOMIC DNA]</scope>
    <source>
        <strain evidence="4">ATCC BAA-1301 / DSM 18059 / JW/NM-WN-LF</strain>
        <plasmid evidence="3 4">pNTHE02</plasmid>
    </source>
</reference>
<dbReference type="EMBL" id="CP001036">
    <property type="protein sequence ID" value="ACB86504.1"/>
    <property type="molecule type" value="Genomic_DNA"/>
</dbReference>
<evidence type="ECO:0000313" key="3">
    <source>
        <dbReference type="EMBL" id="ACB86504.1"/>
    </source>
</evidence>
<keyword evidence="3" id="KW-0614">Plasmid</keyword>
<dbReference type="KEGG" id="nth:Nther_2959"/>
<name>B2A8Q5_NATTJ</name>
<accession>B2A8Q5</accession>
<evidence type="ECO:0000313" key="4">
    <source>
        <dbReference type="Proteomes" id="UP000001683"/>
    </source>
</evidence>
<dbReference type="HOGENOM" id="CLU_111058_0_0_9"/>
<dbReference type="GO" id="GO:0003677">
    <property type="term" value="F:DNA binding"/>
    <property type="evidence" value="ECO:0007669"/>
    <property type="project" value="InterPro"/>
</dbReference>
<keyword evidence="4" id="KW-1185">Reference proteome</keyword>
<geneLocation type="plasmid" evidence="3 4">
    <name>pNTHE02</name>
</geneLocation>
<dbReference type="InterPro" id="IPR003477">
    <property type="entry name" value="PemK-like"/>
</dbReference>
<reference evidence="3 4" key="2">
    <citation type="journal article" date="2011" name="J. Bacteriol.">
        <title>Complete genome sequence of the anaerobic, halophilic alkalithermophile Natranaerobius thermophilus JW/NM-WN-LF.</title>
        <authorList>
            <person name="Zhao B."/>
            <person name="Mesbah N.M."/>
            <person name="Dalin E."/>
            <person name="Goodwin L."/>
            <person name="Nolan M."/>
            <person name="Pitluck S."/>
            <person name="Chertkov O."/>
            <person name="Brettin T.S."/>
            <person name="Han J."/>
            <person name="Larimer F.W."/>
            <person name="Land M.L."/>
            <person name="Hauser L."/>
            <person name="Kyrpides N."/>
            <person name="Wiegel J."/>
        </authorList>
    </citation>
    <scope>NUCLEOTIDE SEQUENCE [LARGE SCALE GENOMIC DNA]</scope>
    <source>
        <strain evidence="4">ATCC BAA-1301 / DSM 18059 / JW/NM-WN-LF</strain>
        <plasmid evidence="3 4">pNTHE02</plasmid>
    </source>
</reference>
<dbReference type="Proteomes" id="UP000001683">
    <property type="component" value="Plasmid pNTHE02"/>
</dbReference>
<evidence type="ECO:0008006" key="5">
    <source>
        <dbReference type="Google" id="ProtNLM"/>
    </source>
</evidence>